<accession>A0A836HL68</accession>
<dbReference type="EMBL" id="JAFEUZ010000014">
    <property type="protein sequence ID" value="KAG5483378.1"/>
    <property type="molecule type" value="Genomic_DNA"/>
</dbReference>
<dbReference type="Gene3D" id="3.40.50.720">
    <property type="entry name" value="NAD(P)-binding Rossmann-like Domain"/>
    <property type="match status" value="1"/>
</dbReference>
<reference evidence="4" key="2">
    <citation type="journal article" date="2021" name="Sci. Data">
        <title>Chromosome-scale genome sequencing, assembly and annotation of six genomes from subfamily Leishmaniinae.</title>
        <authorList>
            <person name="Almutairi H."/>
            <person name="Urbaniak M.D."/>
            <person name="Bates M.D."/>
            <person name="Jariyapan N."/>
            <person name="Kwakye-Nuako G."/>
            <person name="Thomaz Soccol V."/>
            <person name="Al-Salem W.S."/>
            <person name="Dillon R.J."/>
            <person name="Bates P.A."/>
            <person name="Gatherer D."/>
        </authorList>
    </citation>
    <scope>NUCLEOTIDE SEQUENCE [LARGE SCALE GENOMIC DNA]</scope>
</reference>
<sequence>MNTDYALLLSTVLSERGCVDASLQHTAETTPLVYRALAEHSYYLLYLVSVVKALLHKDDAAFAHLARAQAQRAPAAAGTLSTPAPPHHPPRTRMASPSDIPLLAPSDSLDMQLTIIGGGTCCELMLRLICGRGRAGGGGDAGIFSTSATRDPLVHPSHITVVTRQPDRLAPYAELGVHCLTRHHGRRAVAHSDVVVVACSPAHLHEVARDLFASSATETATSAAPAGKMADPTAPSPSLPPTAAAVPALRQNCVLLCCMAGVPKRKAAQWFRHSPVGLTFMPSLHTFGAHAQRSVRSCNVGNAPSLTAADSAITPRMASSLPIGILKTPEVFEGPLTEASLEEAAQCFTNAMEAHRSARIAEMHSSTSFLRPAVLEQAAASAAAEAATARAVALWRAPQLPGQRSCTAGSVPPRLTDFTAGRHPSTHPTLAEYLDLWRVLKAYVQATFAEESRKLARARGDAVGGPRQRRTCGGLVTLVLPDTALNCHCMPELGEVEAEVLPALVLLPAAQTRMLWDAWWGKYRWGGSPGTGDAAASLPPSVTDVTGKWLCRAYASVACLKASFDDNFSSLLGARTR</sequence>
<comment type="caution">
    <text evidence="3">The sequence shown here is derived from an EMBL/GenBank/DDBJ whole genome shotgun (WGS) entry which is preliminary data.</text>
</comment>
<dbReference type="Proteomes" id="UP000673552">
    <property type="component" value="Unassembled WGS sequence"/>
</dbReference>
<feature type="region of interest" description="Disordered" evidence="1">
    <location>
        <begin position="74"/>
        <end position="97"/>
    </location>
</feature>
<feature type="compositionally biased region" description="Low complexity" evidence="1">
    <location>
        <begin position="222"/>
        <end position="233"/>
    </location>
</feature>
<protein>
    <recommendedName>
        <fullName evidence="2">Pyrroline-5-carboxylate reductase catalytic N-terminal domain-containing protein</fullName>
    </recommendedName>
</protein>
<dbReference type="GO" id="GO:0055129">
    <property type="term" value="P:L-proline biosynthetic process"/>
    <property type="evidence" value="ECO:0007669"/>
    <property type="project" value="TreeGrafter"/>
</dbReference>
<dbReference type="PANTHER" id="PTHR11645">
    <property type="entry name" value="PYRROLINE-5-CARBOXYLATE REDUCTASE"/>
    <property type="match status" value="1"/>
</dbReference>
<dbReference type="GeneID" id="92514920"/>
<reference evidence="4" key="1">
    <citation type="journal article" date="2021" name="Microbiol. Resour. Announc.">
        <title>LGAAP: Leishmaniinae Genome Assembly and Annotation Pipeline.</title>
        <authorList>
            <person name="Almutairi H."/>
            <person name="Urbaniak M.D."/>
            <person name="Bates M.D."/>
            <person name="Jariyapan N."/>
            <person name="Kwakye-Nuako G."/>
            <person name="Thomaz-Soccol V."/>
            <person name="Al-Salem W.S."/>
            <person name="Dillon R.J."/>
            <person name="Bates P.A."/>
            <person name="Gatherer D."/>
        </authorList>
    </citation>
    <scope>NUCLEOTIDE SEQUENCE [LARGE SCALE GENOMIC DNA]</scope>
</reference>
<evidence type="ECO:0000256" key="1">
    <source>
        <dbReference type="SAM" id="MobiDB-lite"/>
    </source>
</evidence>
<dbReference type="RefSeq" id="XP_067180181.1">
    <property type="nucleotide sequence ID" value="XM_067322408.1"/>
</dbReference>
<feature type="region of interest" description="Disordered" evidence="1">
    <location>
        <begin position="222"/>
        <end position="242"/>
    </location>
</feature>
<dbReference type="Pfam" id="PF03807">
    <property type="entry name" value="F420_oxidored"/>
    <property type="match status" value="1"/>
</dbReference>
<organism evidence="3 4">
    <name type="scientific">Leishmania martiniquensis</name>
    <dbReference type="NCBI Taxonomy" id="1580590"/>
    <lineage>
        <taxon>Eukaryota</taxon>
        <taxon>Discoba</taxon>
        <taxon>Euglenozoa</taxon>
        <taxon>Kinetoplastea</taxon>
        <taxon>Metakinetoplastina</taxon>
        <taxon>Trypanosomatida</taxon>
        <taxon>Trypanosomatidae</taxon>
        <taxon>Leishmaniinae</taxon>
        <taxon>Leishmania</taxon>
    </lineage>
</organism>
<dbReference type="PANTHER" id="PTHR11645:SF58">
    <property type="entry name" value="NADP-DEPENDENT OXIDOREDUCTASE DOMAIN-CONTAINING PROTEIN 1"/>
    <property type="match status" value="1"/>
</dbReference>
<dbReference type="OrthoDB" id="248224at2759"/>
<evidence type="ECO:0000259" key="2">
    <source>
        <dbReference type="Pfam" id="PF03807"/>
    </source>
</evidence>
<dbReference type="KEGG" id="lmat:92514920"/>
<dbReference type="GO" id="GO:0004735">
    <property type="term" value="F:pyrroline-5-carboxylate reductase activity"/>
    <property type="evidence" value="ECO:0007669"/>
    <property type="project" value="TreeGrafter"/>
</dbReference>
<dbReference type="AlphaFoldDB" id="A0A836HL68"/>
<gene>
    <name evidence="3" type="ORF">LSCM1_04926</name>
</gene>
<evidence type="ECO:0000313" key="4">
    <source>
        <dbReference type="Proteomes" id="UP000673552"/>
    </source>
</evidence>
<keyword evidence="4" id="KW-1185">Reference proteome</keyword>
<feature type="domain" description="Pyrroline-5-carboxylate reductase catalytic N-terminal" evidence="2">
    <location>
        <begin position="143"/>
        <end position="213"/>
    </location>
</feature>
<proteinExistence type="predicted"/>
<name>A0A836HL68_9TRYP</name>
<dbReference type="InterPro" id="IPR028939">
    <property type="entry name" value="P5C_Rdtase_cat_N"/>
</dbReference>
<evidence type="ECO:0000313" key="3">
    <source>
        <dbReference type="EMBL" id="KAG5483378.1"/>
    </source>
</evidence>